<dbReference type="NCBIfam" id="NF033677">
    <property type="entry name" value="biofilm_BapA_N"/>
    <property type="match status" value="1"/>
</dbReference>
<feature type="compositionally biased region" description="Polar residues" evidence="1">
    <location>
        <begin position="956"/>
        <end position="965"/>
    </location>
</feature>
<evidence type="ECO:0000259" key="2">
    <source>
        <dbReference type="Pfam" id="PF17803"/>
    </source>
</evidence>
<dbReference type="NCBIfam" id="TIGR01965">
    <property type="entry name" value="VCBS_repeat"/>
    <property type="match status" value="2"/>
</dbReference>
<dbReference type="RefSeq" id="WP_106161010.1">
    <property type="nucleotide sequence ID" value="NZ_PVTT01000002.1"/>
</dbReference>
<dbReference type="InterPro" id="IPR010221">
    <property type="entry name" value="VCBS_dom"/>
</dbReference>
<feature type="domain" description="Bacterial Ig-like" evidence="3">
    <location>
        <begin position="600"/>
        <end position="663"/>
    </location>
</feature>
<feature type="region of interest" description="Disordered" evidence="1">
    <location>
        <begin position="943"/>
        <end position="968"/>
    </location>
</feature>
<dbReference type="OrthoDB" id="9773411at2"/>
<dbReference type="EMBL" id="PVTT01000002">
    <property type="protein sequence ID" value="PRY93414.1"/>
    <property type="molecule type" value="Genomic_DNA"/>
</dbReference>
<dbReference type="Pfam" id="PF19077">
    <property type="entry name" value="Big_13"/>
    <property type="match status" value="1"/>
</dbReference>
<dbReference type="Gene3D" id="2.60.40.10">
    <property type="entry name" value="Immunoglobulins"/>
    <property type="match status" value="2"/>
</dbReference>
<name>A0A2T0X3H6_9RHOB</name>
<gene>
    <name evidence="5" type="ORF">BCF33_2282</name>
</gene>
<feature type="region of interest" description="Disordered" evidence="1">
    <location>
        <begin position="1055"/>
        <end position="1097"/>
    </location>
</feature>
<feature type="region of interest" description="Disordered" evidence="1">
    <location>
        <begin position="136"/>
        <end position="160"/>
    </location>
</feature>
<feature type="compositionally biased region" description="Low complexity" evidence="1">
    <location>
        <begin position="1077"/>
        <end position="1088"/>
    </location>
</feature>
<dbReference type="Gene3D" id="2.60.40.2810">
    <property type="match status" value="1"/>
</dbReference>
<dbReference type="InterPro" id="IPR048051">
    <property type="entry name" value="BapA-like_prefix-like"/>
</dbReference>
<keyword evidence="6" id="KW-1185">Reference proteome</keyword>
<proteinExistence type="predicted"/>
<protein>
    <submittedName>
        <fullName evidence="5">T1SS-143 domain-containing protein</fullName>
    </submittedName>
</protein>
<dbReference type="InterPro" id="IPR040853">
    <property type="entry name" value="RapA2_cadherin-like"/>
</dbReference>
<feature type="region of interest" description="Disordered" evidence="1">
    <location>
        <begin position="270"/>
        <end position="297"/>
    </location>
</feature>
<feature type="domain" description="RapA2 cadherin-like" evidence="2">
    <location>
        <begin position="254"/>
        <end position="323"/>
    </location>
</feature>
<dbReference type="Proteomes" id="UP000238801">
    <property type="component" value="Unassembled WGS sequence"/>
</dbReference>
<sequence>MTVSITSKAGGGAAEWTSAGPVVLRGASVVEMPFGPEEVTDFAKVGLDLVLTLRDGSRIVIEGFFQTHDGARSDLVFVDDAEVAWWAQYDEPWTCFEIAEIEREGATLAAIPGGGPGAMGALGALLAAGAAVAGGGSDPDPVPRATDDAADVTEAGGDAPGAARAAGRLLVNDGSSDPRAFRVVELLVEDAEAPVGEPVETRYGVLKVGADGDYEYVLDDARPATQALAQGEVVTETFTYTIANRSGETSTADLVLSVIGTNDAPVLAGEDAGNVSEDGPRARSGQLEVDDPDAGEAHSWSLAPGEAGRYGTFTVDGSGRWSYVLDDERPEVQALGAGDALADTVLVQVTDREGAVDTRRVTVTIDGANDAPRAADDASFVRADEDAVLDVRGNDADVDAGEASALAVRTIDGRPVAPGSPVAVAGGAVSIDEQGVLTFTPEPGFVGVARVPYTVDDGSGAANSSDGATWTVTVDARPSVEILDDAGPEDAQAGDGVLSTLDDLSAVRVEGQVPTGGTLVSLTITDGTRTLTIPVEDVAIDEGGAFTTLADLSDMADGPLAARLNVQDRSGAPETATGEIVKDTTIAVTMDPVIVRDGEPPTLTGTGEASDTVLLSIGDEDPVVLQVGPDGTWSHTPAAALPDAEVTITATARDAAGNGASATREVIPAIVEDRVPDAPEHIVLNEAGLAGGTTPSPAERATASTIAFGPGDAAVSELLLGDVTFTRAELLAASEGAPAAPVGTAYGTLSVTGFDPGTGRLTFQYALDGATSDHDAAGADTVREVIPVRVVDEDGDVRETSLTVAVTDDAPVAREEAPLSVQEGGRTLGTAAGDPGLLDNDDAGADGARVGLVRYVDRSGVERTVEIAHGAAGTGPLDARFGTLEVNADGTWSFAPAPSVPHSGGADADGGFAYALLDGDGDATSFVAQPIAITDTGPVAADDVERTVPEGGGTLTGNVTDNDTASADGPANLGSFTYTDAGGAAQTVEFDGGVASATVDTPTGTLTVGVDGAWSFTPVPAFDHDAAGPGADAGSFSYVLVDADGTASAPARQTLTVTDTGPGAGGATLSLDEADLPDAGSAGAAGDDPSTRQPLGLTAGEDGIVDVVFTQATIDALPALSSGGTPVGYALSADGHRLTASADGATVFTLVIDAPNDASGASQAVTATLSAPLDQADGETVLSARYEVRDADSAVSGAVTLTIADDAAEAPRDGAPATVQEGDGAVGGDLLADAVLGADGGRVSGIDYADRSGTGRTATISEGGSLTVDTQHGTLTVASGGAWSYTPLASAGHARPGSDTALRDDFGYRVVDGDGDAALGTATQKITVTDTAPEAGTPTDAAVDEADLPGASDPDASALTVTGTLDVTPGADAFEATLTELPSGITSRGEALQYVTSTDGRSVEAFAGDPGAADRVFTLVLTDPADASAGYAFTLEGPLDHGTAEALDLEFAALVTDGDGDTAAAPFTVTVADDVAPATIDRTIPEDGSFTFNTSADADQLNTVIRQDDAEVAGTSGANGNVVYALANGTVTMAPDGAMTYAPAPDFAGDESFVVRSDDGTLSDTVVTATVAPVSDAPALGAGGDVATDEDTAVALGLTAPSIADDGTGAGNDPTSERIGPITLSGLPAGAKLLDGAGDALLTVGADPVAILITDVASVAGATGDLALTSAAYEALQVLPPRNASGDFAVQADVTSFEVDADGAPRPGVAGALAVPEVVDVSVRAVTDDAELRFDDTASAAAVDGVDEIAYSGDGGDTVADVTIREDARFDLRAILESGFADLDGSEVRAIVIENSNDGPIRVGSETVAPGGSATIPAGEQTGGIDSFPRILVGAGRDVSGALEGIRVTLVAQDVDADGFRGAEPGADGVVEVDRSNNTVTLNLDVTPAAGDVAEGDLGVETAEDRPATFLENIRASDANGAGEEVIDSVSFEVPAGWTFGTPATGDGAGFTTSNADGVTTIAFTGGTQAEREAVLDGFTITPPAHSSRDVTVSIDVTTRDGADTATVTREVKVTVTPVAEVENGASDDADTDDLGLTAGVEYAMQGAEDEWFDLNSDGASGPFDLSAGWSDEDADEVVFALLTPTAGGGESAIGARFRWMEDDATVTATFSGAPVRIPAAALGTAEFLPPPEASGRFTIEVNALAQDFDDDAEGAGEPDEAVSGQAFLTNLDILPVADEVALTLNARATGQEDTGIPLGIRPSSSDPGETFDVDIRDIPAGARLLYDGAALTVTDGTASITGFDPAAPLSIVPPRDSNEDFVLLVDAVSVDAATIGGDAVVRTFDPPQTLPITVVVSGVADGADAAVTPRTYDEAALDGGADVVALDELVTFTARDADGSEALTVRVTGLQGGFSLSEGALVSAPSAAGADRVWALSPADFAAAEVEVPPNFSGDVTFHAQAVTTEDDGNSLTGERIDLSFSVTPAPEAQVSDGAVIAEDEITTLGFRIDHRGGDADETIERVRIRVDEAEGEQYVLYLGVGAGATPLADAGLPIETEGSVDYFVLAPAQAGDLSALADPHADGAIGTFEVQYRITDDAFGTTTGTGPTTSGYRATTFTLTATAATDAPDAVIDAITATGADTVISDGTPGDDASPDTIVLGAPDTITVGVNVASPDEDGSERVTRIIVDNVPQGVTVTGAELIGPNTWLLKYVGTDAVRIDADGASIPVEFVVGEEVATTDPVRIDMTVQVRDRGDRADAGTATGEDTVSFTLEATYGSSGEGAPALAEIEEWSHTGNGATEDAPTRLSTLIEGRVTTASTEPNTLTVEITGVPSGTVIEGMTRTVIGGVETFTESVTSPAGEGPAGVQAALDALLDSIVITAPANSNENNAPGALGFTATLNTSVQGGATSREAEAAVAAPVEPVADEAAISIVLGKADDDGALDESDASVPIEITLSNEADGAAGRIVGGDLYLQVTGSELGLRGGTLTSADGTETYPLEGVSGIPNIPDGDYHVIPAAKFGETVGVVYTPPRMVAGDVAVTATVANEEAGAAPITSSGTEVLTVGIGNDGATLASDPSAGDEAPDGSVASLIELADLSAALSDDDGSEAFVSILLTDVPEGFVIHVGADRDSAAPASNAGGDGTVNTWIVAGQGESLPPFVAILPPQHFSGTVTGINLVATSGETGLGDKRSDTIPVGDVTVSPVADGAEATSSSTFGTEGEIVGLNLNLSIVDAEDATTSSAAPDENLETATVVLTGLGRFASFHAGDEARHLADTVRYDAAADAYTITGLTQRDIDTLSVRQAASALNDQDPGTAGLQIGVSATTTDGADVSDVASATVTTVFFEQTRTTGDDALLFTGFGLDALDGEDAVALRTGEDVSGLQLSDVLENVETLDLDAKGANRIDGLTPEHLAAITDGDDALTVTGNGEDRLTLSGAWSGGGGGVYTGTIGGAGGQTVTLTVLGDLQDEVEFVA</sequence>
<feature type="domain" description="Biofilm-associated protein BapA-like prefix-like" evidence="4">
    <location>
        <begin position="3"/>
        <end position="98"/>
    </location>
</feature>
<dbReference type="InterPro" id="IPR044016">
    <property type="entry name" value="Big_13"/>
</dbReference>
<evidence type="ECO:0000313" key="5">
    <source>
        <dbReference type="EMBL" id="PRY93414.1"/>
    </source>
</evidence>
<evidence type="ECO:0000256" key="1">
    <source>
        <dbReference type="SAM" id="MobiDB-lite"/>
    </source>
</evidence>
<evidence type="ECO:0000259" key="3">
    <source>
        <dbReference type="Pfam" id="PF19077"/>
    </source>
</evidence>
<dbReference type="InterPro" id="IPR013783">
    <property type="entry name" value="Ig-like_fold"/>
</dbReference>
<evidence type="ECO:0000313" key="6">
    <source>
        <dbReference type="Proteomes" id="UP000238801"/>
    </source>
</evidence>
<reference evidence="5 6" key="1">
    <citation type="submission" date="2018-03" db="EMBL/GenBank/DDBJ databases">
        <title>Genomic Encyclopedia of Archaeal and Bacterial Type Strains, Phase II (KMG-II): from individual species to whole genera.</title>
        <authorList>
            <person name="Goeker M."/>
        </authorList>
    </citation>
    <scope>NUCLEOTIDE SEQUENCE [LARGE SCALE GENOMIC DNA]</scope>
    <source>
        <strain evidence="5 6">DSM 29318</strain>
    </source>
</reference>
<dbReference type="Pfam" id="PF17803">
    <property type="entry name" value="Cadherin_4"/>
    <property type="match status" value="1"/>
</dbReference>
<evidence type="ECO:0000259" key="4">
    <source>
        <dbReference type="Pfam" id="PF22783"/>
    </source>
</evidence>
<accession>A0A2T0X3H6</accession>
<comment type="caution">
    <text evidence="5">The sequence shown here is derived from an EMBL/GenBank/DDBJ whole genome shotgun (WGS) entry which is preliminary data.</text>
</comment>
<dbReference type="Pfam" id="PF17963">
    <property type="entry name" value="Big_9"/>
    <property type="match status" value="1"/>
</dbReference>
<organism evidence="5 6">
    <name type="scientific">Hasllibacter halocynthiae</name>
    <dbReference type="NCBI Taxonomy" id="595589"/>
    <lineage>
        <taxon>Bacteria</taxon>
        <taxon>Pseudomonadati</taxon>
        <taxon>Pseudomonadota</taxon>
        <taxon>Alphaproteobacteria</taxon>
        <taxon>Rhodobacterales</taxon>
        <taxon>Roseobacteraceae</taxon>
        <taxon>Hasllibacter</taxon>
    </lineage>
</organism>
<dbReference type="Pfam" id="PF22783">
    <property type="entry name" value="BapA_N"/>
    <property type="match status" value="1"/>
</dbReference>